<keyword evidence="6" id="KW-0436">Ligase</keyword>
<comment type="catalytic activity">
    <reaction evidence="12">
        <text>an N-acetyl-alpha-D-glucosaminyl-diphospho-di-trans,poly-cis-dolichol + UDP-N-acetyl-alpha-D-glucosamine = an N,N'-diacetylchitobiosyl-diphospho-di-trans,poly-cis-dolichol + UDP + H(+)</text>
        <dbReference type="Rhea" id="RHEA:23380"/>
        <dbReference type="Rhea" id="RHEA-COMP:19507"/>
        <dbReference type="Rhea" id="RHEA-COMP:19510"/>
        <dbReference type="ChEBI" id="CHEBI:15378"/>
        <dbReference type="ChEBI" id="CHEBI:57269"/>
        <dbReference type="ChEBI" id="CHEBI:57705"/>
        <dbReference type="ChEBI" id="CHEBI:58223"/>
        <dbReference type="ChEBI" id="CHEBI:58427"/>
        <dbReference type="EC" id="2.4.1.141"/>
    </reaction>
</comment>
<comment type="subunit">
    <text evidence="3 13">Heterodimer with ALG14 to form a functional enzyme.</text>
</comment>
<evidence type="ECO:0000256" key="3">
    <source>
        <dbReference type="ARBA" id="ARBA00011198"/>
    </source>
</evidence>
<dbReference type="InterPro" id="IPR000713">
    <property type="entry name" value="Mur_ligase_N"/>
</dbReference>
<dbReference type="InterPro" id="IPR005758">
    <property type="entry name" value="UDP-N-AcMur_Ala_ligase_MurC"/>
</dbReference>
<evidence type="ECO:0000259" key="15">
    <source>
        <dbReference type="Pfam" id="PF02875"/>
    </source>
</evidence>
<keyword evidence="7" id="KW-0547">Nucleotide-binding</keyword>
<evidence type="ECO:0000256" key="4">
    <source>
        <dbReference type="ARBA" id="ARBA00017468"/>
    </source>
</evidence>
<dbReference type="InterPro" id="IPR013221">
    <property type="entry name" value="Mur_ligase_cen"/>
</dbReference>
<dbReference type="EC" id="2.4.1.141" evidence="13"/>
<evidence type="ECO:0000256" key="6">
    <source>
        <dbReference type="ARBA" id="ARBA00022598"/>
    </source>
</evidence>
<dbReference type="Pfam" id="PF04101">
    <property type="entry name" value="Glyco_tran_28_C"/>
    <property type="match status" value="1"/>
</dbReference>
<keyword evidence="13" id="KW-0256">Endoplasmic reticulum</keyword>
<evidence type="ECO:0000256" key="2">
    <source>
        <dbReference type="ARBA" id="ARBA00004752"/>
    </source>
</evidence>
<dbReference type="SUPFAM" id="SSF53756">
    <property type="entry name" value="UDP-Glycosyltransferase/glycogen phosphorylase"/>
    <property type="match status" value="1"/>
</dbReference>
<feature type="domain" description="Mur ligase C-terminal" evidence="15">
    <location>
        <begin position="494"/>
        <end position="630"/>
    </location>
</feature>
<gene>
    <name evidence="13" type="primary">ALG13</name>
    <name evidence="18" type="ORF">BGZ96_002159</name>
</gene>
<comment type="similarity">
    <text evidence="13">Belongs to the glycosyltransferase 28 family.</text>
</comment>
<comment type="function">
    <text evidence="9 13">Involved in protein N-glycosylation. Essential for the second step of the dolichol-linked oligosaccharide pathway.</text>
</comment>
<dbReference type="Pfam" id="PF02875">
    <property type="entry name" value="Mur_ligase_C"/>
    <property type="match status" value="1"/>
</dbReference>
<dbReference type="HAMAP" id="MF_00046">
    <property type="entry name" value="MurC"/>
    <property type="match status" value="1"/>
</dbReference>
<evidence type="ECO:0000313" key="19">
    <source>
        <dbReference type="Proteomes" id="UP001194696"/>
    </source>
</evidence>
<dbReference type="CDD" id="cd03785">
    <property type="entry name" value="GT28_MurG"/>
    <property type="match status" value="1"/>
</dbReference>
<dbReference type="Pfam" id="PF08245">
    <property type="entry name" value="Mur_ligase_M"/>
    <property type="match status" value="1"/>
</dbReference>
<evidence type="ECO:0000256" key="1">
    <source>
        <dbReference type="ARBA" id="ARBA00004496"/>
    </source>
</evidence>
<evidence type="ECO:0000259" key="17">
    <source>
        <dbReference type="Pfam" id="PF08245"/>
    </source>
</evidence>
<keyword evidence="19" id="KW-1185">Reference proteome</keyword>
<accession>A0ABQ7KGG7</accession>
<comment type="pathway">
    <text evidence="2">Cell wall biogenesis; peptidoglycan biosynthesis.</text>
</comment>
<evidence type="ECO:0000256" key="5">
    <source>
        <dbReference type="ARBA" id="ARBA00022490"/>
    </source>
</evidence>
<evidence type="ECO:0000256" key="10">
    <source>
        <dbReference type="ARBA" id="ARBA00032061"/>
    </source>
</evidence>
<dbReference type="NCBIfam" id="TIGR01082">
    <property type="entry name" value="murC"/>
    <property type="match status" value="1"/>
</dbReference>
<evidence type="ECO:0000256" key="9">
    <source>
        <dbReference type="ARBA" id="ARBA00024804"/>
    </source>
</evidence>
<dbReference type="Pfam" id="PF01225">
    <property type="entry name" value="Mur_ligase"/>
    <property type="match status" value="1"/>
</dbReference>
<feature type="domain" description="Mur ligase N-terminal catalytic" evidence="14">
    <location>
        <begin position="189"/>
        <end position="287"/>
    </location>
</feature>
<dbReference type="SUPFAM" id="SSF53623">
    <property type="entry name" value="MurD-like peptide ligases, catalytic domain"/>
    <property type="match status" value="1"/>
</dbReference>
<evidence type="ECO:0000256" key="12">
    <source>
        <dbReference type="ARBA" id="ARBA00048184"/>
    </source>
</evidence>
<dbReference type="Gene3D" id="3.40.50.2000">
    <property type="entry name" value="Glycogen Phosphorylase B"/>
    <property type="match status" value="1"/>
</dbReference>
<dbReference type="InterPro" id="IPR004101">
    <property type="entry name" value="Mur_ligase_C"/>
</dbReference>
<dbReference type="Gene3D" id="3.90.190.20">
    <property type="entry name" value="Mur ligase, C-terminal domain"/>
    <property type="match status" value="1"/>
</dbReference>
<dbReference type="Gene3D" id="3.40.50.720">
    <property type="entry name" value="NAD(P)-binding Rossmann-like Domain"/>
    <property type="match status" value="1"/>
</dbReference>
<evidence type="ECO:0000256" key="7">
    <source>
        <dbReference type="ARBA" id="ARBA00022741"/>
    </source>
</evidence>
<name>A0ABQ7KGG7_9FUNG</name>
<keyword evidence="5" id="KW-0963">Cytoplasm</keyword>
<keyword evidence="8" id="KW-0067">ATP-binding</keyword>
<evidence type="ECO:0000256" key="11">
    <source>
        <dbReference type="ARBA" id="ARBA00047833"/>
    </source>
</evidence>
<reference evidence="18 19" key="1">
    <citation type="journal article" date="2020" name="Fungal Divers.">
        <title>Resolving the Mortierellaceae phylogeny through synthesis of multi-gene phylogenetics and phylogenomics.</title>
        <authorList>
            <person name="Vandepol N."/>
            <person name="Liber J."/>
            <person name="Desiro A."/>
            <person name="Na H."/>
            <person name="Kennedy M."/>
            <person name="Barry K."/>
            <person name="Grigoriev I.V."/>
            <person name="Miller A.N."/>
            <person name="O'Donnell K."/>
            <person name="Stajich J.E."/>
            <person name="Bonito G."/>
        </authorList>
    </citation>
    <scope>NUCLEOTIDE SEQUENCE [LARGE SCALE GENOMIC DNA]</scope>
    <source>
        <strain evidence="18 19">AD045</strain>
    </source>
</reference>
<dbReference type="InterPro" id="IPR036565">
    <property type="entry name" value="Mur-like_cat_sf"/>
</dbReference>
<evidence type="ECO:0000256" key="13">
    <source>
        <dbReference type="RuleBase" id="RU362128"/>
    </source>
</evidence>
<proteinExistence type="inferred from homology"/>
<protein>
    <recommendedName>
        <fullName evidence="4 13">UDP-N-acetylglucosamine transferase subunit ALG13</fullName>
        <ecNumber evidence="13">2.4.1.141</ecNumber>
    </recommendedName>
    <alternativeName>
        <fullName evidence="10 13">Asparagine-linked glycosylation protein 13</fullName>
    </alternativeName>
</protein>
<dbReference type="InterPro" id="IPR050061">
    <property type="entry name" value="MurCDEF_pg_biosynth"/>
</dbReference>
<comment type="catalytic activity">
    <reaction evidence="11">
        <text>UDP-N-acetyl-alpha-D-muramate + L-alanine + ATP = UDP-N-acetyl-alpha-D-muramoyl-L-alanine + ADP + phosphate + H(+)</text>
        <dbReference type="Rhea" id="RHEA:23372"/>
        <dbReference type="ChEBI" id="CHEBI:15378"/>
        <dbReference type="ChEBI" id="CHEBI:30616"/>
        <dbReference type="ChEBI" id="CHEBI:43474"/>
        <dbReference type="ChEBI" id="CHEBI:57972"/>
        <dbReference type="ChEBI" id="CHEBI:70757"/>
        <dbReference type="ChEBI" id="CHEBI:83898"/>
        <dbReference type="ChEBI" id="CHEBI:456216"/>
        <dbReference type="EC" id="6.3.2.8"/>
    </reaction>
</comment>
<dbReference type="Proteomes" id="UP001194696">
    <property type="component" value="Unassembled WGS sequence"/>
</dbReference>
<dbReference type="EMBL" id="JAAAIM010000014">
    <property type="protein sequence ID" value="KAG0298144.1"/>
    <property type="molecule type" value="Genomic_DNA"/>
</dbReference>
<evidence type="ECO:0000259" key="16">
    <source>
        <dbReference type="Pfam" id="PF04101"/>
    </source>
</evidence>
<keyword evidence="13" id="KW-0328">Glycosyltransferase</keyword>
<dbReference type="SUPFAM" id="SSF53244">
    <property type="entry name" value="MurD-like peptide ligases, peptide-binding domain"/>
    <property type="match status" value="1"/>
</dbReference>
<feature type="domain" description="Mur ligase central" evidence="17">
    <location>
        <begin position="292"/>
        <end position="472"/>
    </location>
</feature>
<dbReference type="SUPFAM" id="SSF51984">
    <property type="entry name" value="MurCD N-terminal domain"/>
    <property type="match status" value="1"/>
</dbReference>
<comment type="subcellular location">
    <subcellularLocation>
        <location evidence="1">Cytoplasm</location>
    </subcellularLocation>
    <subcellularLocation>
        <location evidence="13">Endoplasmic reticulum</location>
    </subcellularLocation>
</comment>
<organism evidence="18 19">
    <name type="scientific">Linnemannia gamsii</name>
    <dbReference type="NCBI Taxonomy" id="64522"/>
    <lineage>
        <taxon>Eukaryota</taxon>
        <taxon>Fungi</taxon>
        <taxon>Fungi incertae sedis</taxon>
        <taxon>Mucoromycota</taxon>
        <taxon>Mortierellomycotina</taxon>
        <taxon>Mortierellomycetes</taxon>
        <taxon>Mortierellales</taxon>
        <taxon>Mortierellaceae</taxon>
        <taxon>Linnemannia</taxon>
    </lineage>
</organism>
<comment type="caution">
    <text evidence="18">The sequence shown here is derived from an EMBL/GenBank/DDBJ whole genome shotgun (WGS) entry which is preliminary data.</text>
</comment>
<dbReference type="PANTHER" id="PTHR43445">
    <property type="entry name" value="UDP-N-ACETYLMURAMATE--L-ALANINE LIGASE-RELATED"/>
    <property type="match status" value="1"/>
</dbReference>
<sequence>MDLPEPAQRYRQRTGRLRLLVVGGSLGAAALNEVVPRALSALAVDQRPHVVHQAGVRQIDALRANYAAAGLHDHEQIELTPFIEDMAQAYADADLVICRAGAMTIAEIAAVGVAALLVPFPHAVDDHQTTNAAFLSTHGAAVMIQQRELSADKLAAWLQTQTRETLSQMAERARLLAKPDAAEQHVVKNIHFVGIGGSGMSGIAEVLLNLGYCVSGSDLNRTAVTARLAALGARIALGHQAEHIEEANAVVVSSAIRADNPEVLAARQRGIPLVPRAAMLAELMRLKQGIAIAGTHGKTTTTSLVASILARGGFDPTFVIGGRLNSAGANARLGTGDFIVAEADESDASFLNLFPVIEVITNIDMDHMETYGHDFTKLKQAFIDFTQRLPFYGIAVLCVDDPHVCEILPAVTKPIVRYGLSEQAQVRAVEIRAEAGRMHFTVLRADAAPLAIELNLPGLHNVRNALAAIAIATELEVSDEAICQALAEFTGVDRRFQRYGEIPLSAGGSYTLIDDYGHHPVEMAATIAAARGAFVGRRLVLAFQPHRFTRTRDCFEDFVKVLSSADAVILTEVYSAGEAPITAADGQALVRALRALGKVEAVFAKTIEAMPEAITQQARAGDVVITMGAGSMGHVPVWLTQSHI</sequence>
<evidence type="ECO:0000259" key="14">
    <source>
        <dbReference type="Pfam" id="PF01225"/>
    </source>
</evidence>
<evidence type="ECO:0000313" key="18">
    <source>
        <dbReference type="EMBL" id="KAG0298144.1"/>
    </source>
</evidence>
<dbReference type="PANTHER" id="PTHR43445:SF3">
    <property type="entry name" value="UDP-N-ACETYLMURAMATE--L-ALANINE LIGASE"/>
    <property type="match status" value="1"/>
</dbReference>
<evidence type="ECO:0000256" key="8">
    <source>
        <dbReference type="ARBA" id="ARBA00022840"/>
    </source>
</evidence>
<dbReference type="InterPro" id="IPR007235">
    <property type="entry name" value="Glyco_trans_28_C"/>
</dbReference>
<feature type="domain" description="Glycosyl transferase family 28 C-terminal" evidence="16">
    <location>
        <begin position="19"/>
        <end position="184"/>
    </location>
</feature>
<dbReference type="InterPro" id="IPR036615">
    <property type="entry name" value="Mur_ligase_C_dom_sf"/>
</dbReference>
<keyword evidence="13" id="KW-0808">Transferase</keyword>
<dbReference type="Gene3D" id="3.40.1190.10">
    <property type="entry name" value="Mur-like, catalytic domain"/>
    <property type="match status" value="1"/>
</dbReference>